<gene>
    <name evidence="1" type="ORF">ALC62_04569</name>
</gene>
<name>A0A195CV69_9HYME</name>
<proteinExistence type="predicted"/>
<dbReference type="Proteomes" id="UP000078542">
    <property type="component" value="Unassembled WGS sequence"/>
</dbReference>
<protein>
    <submittedName>
        <fullName evidence="1">Uncharacterized protein</fullName>
    </submittedName>
</protein>
<keyword evidence="2" id="KW-1185">Reference proteome</keyword>
<accession>A0A195CV69</accession>
<evidence type="ECO:0000313" key="1">
    <source>
        <dbReference type="EMBL" id="KYN04578.1"/>
    </source>
</evidence>
<sequence length="69" mass="7495">RKFQEKAIEQSVDEIATEPPRAPLLISERLVGDDEEVAVARCGCILKEALTTVRTSLASRETLEAGGIL</sequence>
<dbReference type="EMBL" id="KQ977259">
    <property type="protein sequence ID" value="KYN04578.1"/>
    <property type="molecule type" value="Genomic_DNA"/>
</dbReference>
<feature type="non-terminal residue" evidence="1">
    <location>
        <position position="1"/>
    </location>
</feature>
<reference evidence="1 2" key="1">
    <citation type="submission" date="2016-03" db="EMBL/GenBank/DDBJ databases">
        <title>Cyphomyrmex costatus WGS genome.</title>
        <authorList>
            <person name="Nygaard S."/>
            <person name="Hu H."/>
            <person name="Boomsma J."/>
            <person name="Zhang G."/>
        </authorList>
    </citation>
    <scope>NUCLEOTIDE SEQUENCE [LARGE SCALE GENOMIC DNA]</scope>
    <source>
        <strain evidence="1">MS0001</strain>
        <tissue evidence="1">Whole body</tissue>
    </source>
</reference>
<dbReference type="AlphaFoldDB" id="A0A195CV69"/>
<organism evidence="1 2">
    <name type="scientific">Cyphomyrmex costatus</name>
    <dbReference type="NCBI Taxonomy" id="456900"/>
    <lineage>
        <taxon>Eukaryota</taxon>
        <taxon>Metazoa</taxon>
        <taxon>Ecdysozoa</taxon>
        <taxon>Arthropoda</taxon>
        <taxon>Hexapoda</taxon>
        <taxon>Insecta</taxon>
        <taxon>Pterygota</taxon>
        <taxon>Neoptera</taxon>
        <taxon>Endopterygota</taxon>
        <taxon>Hymenoptera</taxon>
        <taxon>Apocrita</taxon>
        <taxon>Aculeata</taxon>
        <taxon>Formicoidea</taxon>
        <taxon>Formicidae</taxon>
        <taxon>Myrmicinae</taxon>
        <taxon>Cyphomyrmex</taxon>
    </lineage>
</organism>
<evidence type="ECO:0000313" key="2">
    <source>
        <dbReference type="Proteomes" id="UP000078542"/>
    </source>
</evidence>